<evidence type="ECO:0000256" key="2">
    <source>
        <dbReference type="ARBA" id="ARBA00022679"/>
    </source>
</evidence>
<keyword evidence="4" id="KW-0573">Peptidoglycan synthesis</keyword>
<protein>
    <recommendedName>
        <fullName evidence="9">BioF2-like acetyltransferase domain-containing protein</fullName>
    </recommendedName>
</protein>
<dbReference type="Pfam" id="PF02388">
    <property type="entry name" value="FemAB"/>
    <property type="match status" value="3"/>
</dbReference>
<evidence type="ECO:0000313" key="7">
    <source>
        <dbReference type="EMBL" id="OGG21113.1"/>
    </source>
</evidence>
<evidence type="ECO:0000256" key="6">
    <source>
        <dbReference type="ARBA" id="ARBA00023316"/>
    </source>
</evidence>
<dbReference type="AlphaFoldDB" id="A0A1F6A9G8"/>
<dbReference type="PANTHER" id="PTHR36174:SF1">
    <property type="entry name" value="LIPID II:GLYCINE GLYCYLTRANSFERASE"/>
    <property type="match status" value="1"/>
</dbReference>
<keyword evidence="6" id="KW-0961">Cell wall biogenesis/degradation</keyword>
<dbReference type="GO" id="GO:0016755">
    <property type="term" value="F:aminoacyltransferase activity"/>
    <property type="evidence" value="ECO:0007669"/>
    <property type="project" value="InterPro"/>
</dbReference>
<dbReference type="Gene3D" id="3.40.630.30">
    <property type="match status" value="2"/>
</dbReference>
<dbReference type="InterPro" id="IPR003447">
    <property type="entry name" value="FEMABX"/>
</dbReference>
<comment type="caution">
    <text evidence="7">The sequence shown here is derived from an EMBL/GenBank/DDBJ whole genome shotgun (WGS) entry which is preliminary data.</text>
</comment>
<dbReference type="GO" id="GO:0008360">
    <property type="term" value="P:regulation of cell shape"/>
    <property type="evidence" value="ECO:0007669"/>
    <property type="project" value="UniProtKB-KW"/>
</dbReference>
<gene>
    <name evidence="7" type="ORF">A3D03_05700</name>
</gene>
<dbReference type="Proteomes" id="UP000177092">
    <property type="component" value="Unassembled WGS sequence"/>
</dbReference>
<dbReference type="PANTHER" id="PTHR36174">
    <property type="entry name" value="LIPID II:GLYCINE GLYCYLTRANSFERASE"/>
    <property type="match status" value="1"/>
</dbReference>
<proteinExistence type="inferred from homology"/>
<evidence type="ECO:0008006" key="9">
    <source>
        <dbReference type="Google" id="ProtNLM"/>
    </source>
</evidence>
<dbReference type="InterPro" id="IPR050644">
    <property type="entry name" value="PG_Glycine_Bridge_Synth"/>
</dbReference>
<evidence type="ECO:0000256" key="3">
    <source>
        <dbReference type="ARBA" id="ARBA00022960"/>
    </source>
</evidence>
<name>A0A1F6A9G8_9BACT</name>
<dbReference type="GO" id="GO:0009252">
    <property type="term" value="P:peptidoglycan biosynthetic process"/>
    <property type="evidence" value="ECO:0007669"/>
    <property type="project" value="UniProtKB-KW"/>
</dbReference>
<evidence type="ECO:0000256" key="4">
    <source>
        <dbReference type="ARBA" id="ARBA00022984"/>
    </source>
</evidence>
<accession>A0A1F6A9G8</accession>
<reference evidence="7 8" key="1">
    <citation type="journal article" date="2016" name="Nat. Commun.">
        <title>Thousands of microbial genomes shed light on interconnected biogeochemical processes in an aquifer system.</title>
        <authorList>
            <person name="Anantharaman K."/>
            <person name="Brown C.T."/>
            <person name="Hug L.A."/>
            <person name="Sharon I."/>
            <person name="Castelle C.J."/>
            <person name="Probst A.J."/>
            <person name="Thomas B.C."/>
            <person name="Singh A."/>
            <person name="Wilkins M.J."/>
            <person name="Karaoz U."/>
            <person name="Brodie E.L."/>
            <person name="Williams K.H."/>
            <person name="Hubbard S.S."/>
            <person name="Banfield J.F."/>
        </authorList>
    </citation>
    <scope>NUCLEOTIDE SEQUENCE [LARGE SCALE GENOMIC DNA]</scope>
</reference>
<keyword evidence="2" id="KW-0808">Transferase</keyword>
<dbReference type="GO" id="GO:0071555">
    <property type="term" value="P:cell wall organization"/>
    <property type="evidence" value="ECO:0007669"/>
    <property type="project" value="UniProtKB-KW"/>
</dbReference>
<keyword evidence="3" id="KW-0133">Cell shape</keyword>
<dbReference type="SUPFAM" id="SSF55729">
    <property type="entry name" value="Acyl-CoA N-acyltransferases (Nat)"/>
    <property type="match status" value="2"/>
</dbReference>
<evidence type="ECO:0000256" key="5">
    <source>
        <dbReference type="ARBA" id="ARBA00023315"/>
    </source>
</evidence>
<keyword evidence="5" id="KW-0012">Acyltransferase</keyword>
<dbReference type="InterPro" id="IPR016181">
    <property type="entry name" value="Acyl_CoA_acyltransferase"/>
</dbReference>
<dbReference type="EMBL" id="MFJN01000028">
    <property type="protein sequence ID" value="OGG21113.1"/>
    <property type="molecule type" value="Genomic_DNA"/>
</dbReference>
<dbReference type="PROSITE" id="PS51191">
    <property type="entry name" value="FEMABX"/>
    <property type="match status" value="1"/>
</dbReference>
<sequence length="334" mass="39454">MLKVEEVTIEYKSRFDLLATHPMQSWEWGEFRQKTGLEVIRLGSYEKDKLVETAQITIHPLPFTDYNIGYLPKGGIPSSEMQKKLVEVGKKYKCIFIKLEPNVEKDNWKISLMRSPHPLFTKYTFQLDLTKSEEDLLKAMHPKTRYNLKVAQKNGVVVMEDNSAEAFQSYLKLMTETTIRQKFYAHNIRYHRQMWETLRSAKIAHLFTAVYQKEKRYVLTAWILFLFNGCLYYPYGASSTLFKNVMSSNLMMWEAIKFGKKNNAKLFDMWGSLGFNADPKDDWYGFHKFKQGYGPTLVELAGSFDLVIYKNVYRLYNFIYRLRQLILNLISYLR</sequence>
<evidence type="ECO:0000256" key="1">
    <source>
        <dbReference type="ARBA" id="ARBA00009943"/>
    </source>
</evidence>
<comment type="similarity">
    <text evidence="1">Belongs to the FemABX family.</text>
</comment>
<organism evidence="7 8">
    <name type="scientific">Candidatus Gottesmanbacteria bacterium RIFCSPHIGHO2_02_FULL_40_13</name>
    <dbReference type="NCBI Taxonomy" id="1798384"/>
    <lineage>
        <taxon>Bacteria</taxon>
        <taxon>Candidatus Gottesmaniibacteriota</taxon>
    </lineage>
</organism>
<evidence type="ECO:0000313" key="8">
    <source>
        <dbReference type="Proteomes" id="UP000177092"/>
    </source>
</evidence>
<dbReference type="STRING" id="1798384.A3D03_05700"/>